<sequence>AEIRKPLVDLGVSEYSIIPTIDSLVDTENEINSGQASDLPSADLTLFKQIALDL</sequence>
<reference evidence="1 2" key="1">
    <citation type="submission" date="2024-05" db="EMBL/GenBank/DDBJ databases">
        <title>Genome sequencing and assembly of Indian major carp, Cirrhinus mrigala (Hamilton, 1822).</title>
        <authorList>
            <person name="Mohindra V."/>
            <person name="Chowdhury L.M."/>
            <person name="Lal K."/>
            <person name="Jena J.K."/>
        </authorList>
    </citation>
    <scope>NUCLEOTIDE SEQUENCE [LARGE SCALE GENOMIC DNA]</scope>
    <source>
        <strain evidence="1">CM1030</strain>
        <tissue evidence="1">Blood</tissue>
    </source>
</reference>
<organism evidence="1 2">
    <name type="scientific">Cirrhinus mrigala</name>
    <name type="common">Mrigala</name>
    <dbReference type="NCBI Taxonomy" id="683832"/>
    <lineage>
        <taxon>Eukaryota</taxon>
        <taxon>Metazoa</taxon>
        <taxon>Chordata</taxon>
        <taxon>Craniata</taxon>
        <taxon>Vertebrata</taxon>
        <taxon>Euteleostomi</taxon>
        <taxon>Actinopterygii</taxon>
        <taxon>Neopterygii</taxon>
        <taxon>Teleostei</taxon>
        <taxon>Ostariophysi</taxon>
        <taxon>Cypriniformes</taxon>
        <taxon>Cyprinidae</taxon>
        <taxon>Labeoninae</taxon>
        <taxon>Labeonini</taxon>
        <taxon>Cirrhinus</taxon>
    </lineage>
</organism>
<feature type="non-terminal residue" evidence="1">
    <location>
        <position position="1"/>
    </location>
</feature>
<dbReference type="Proteomes" id="UP001529510">
    <property type="component" value="Unassembled WGS sequence"/>
</dbReference>
<name>A0ABD0N288_CIRMR</name>
<accession>A0ABD0N288</accession>
<feature type="non-terminal residue" evidence="1">
    <location>
        <position position="54"/>
    </location>
</feature>
<keyword evidence="2" id="KW-1185">Reference proteome</keyword>
<evidence type="ECO:0000313" key="1">
    <source>
        <dbReference type="EMBL" id="KAL0155632.1"/>
    </source>
</evidence>
<protein>
    <submittedName>
        <fullName evidence="1">Uncharacterized protein</fullName>
    </submittedName>
</protein>
<dbReference type="EMBL" id="JAMKFB020000025">
    <property type="protein sequence ID" value="KAL0155632.1"/>
    <property type="molecule type" value="Genomic_DNA"/>
</dbReference>
<comment type="caution">
    <text evidence="1">The sequence shown here is derived from an EMBL/GenBank/DDBJ whole genome shotgun (WGS) entry which is preliminary data.</text>
</comment>
<dbReference type="AlphaFoldDB" id="A0ABD0N288"/>
<evidence type="ECO:0000313" key="2">
    <source>
        <dbReference type="Proteomes" id="UP001529510"/>
    </source>
</evidence>
<gene>
    <name evidence="1" type="ORF">M9458_049895</name>
</gene>
<proteinExistence type="predicted"/>